<reference evidence="1 2" key="1">
    <citation type="journal article" date="2024" name="J Genomics">
        <title>Draft genome sequencing and assembly of Favolaschia claudopus CIRM-BRFM 2984 isolated from oak limbs.</title>
        <authorList>
            <person name="Navarro D."/>
            <person name="Drula E."/>
            <person name="Chaduli D."/>
            <person name="Cazenave R."/>
            <person name="Ahrendt S."/>
            <person name="Wang J."/>
            <person name="Lipzen A."/>
            <person name="Daum C."/>
            <person name="Barry K."/>
            <person name="Grigoriev I.V."/>
            <person name="Favel A."/>
            <person name="Rosso M.N."/>
            <person name="Martin F."/>
        </authorList>
    </citation>
    <scope>NUCLEOTIDE SEQUENCE [LARGE SCALE GENOMIC DNA]</scope>
    <source>
        <strain evidence="1 2">CIRM-BRFM 2984</strain>
    </source>
</reference>
<protein>
    <submittedName>
        <fullName evidence="1">F-box domain-containing protein</fullName>
    </submittedName>
</protein>
<dbReference type="Gene3D" id="1.20.1280.50">
    <property type="match status" value="1"/>
</dbReference>
<organism evidence="1 2">
    <name type="scientific">Favolaschia claudopus</name>
    <dbReference type="NCBI Taxonomy" id="2862362"/>
    <lineage>
        <taxon>Eukaryota</taxon>
        <taxon>Fungi</taxon>
        <taxon>Dikarya</taxon>
        <taxon>Basidiomycota</taxon>
        <taxon>Agaricomycotina</taxon>
        <taxon>Agaricomycetes</taxon>
        <taxon>Agaricomycetidae</taxon>
        <taxon>Agaricales</taxon>
        <taxon>Marasmiineae</taxon>
        <taxon>Mycenaceae</taxon>
        <taxon>Favolaschia</taxon>
    </lineage>
</organism>
<evidence type="ECO:0000313" key="2">
    <source>
        <dbReference type="Proteomes" id="UP001362999"/>
    </source>
</evidence>
<keyword evidence="2" id="KW-1185">Reference proteome</keyword>
<sequence>MSTASQPQEHLIRNLLRSHNQLPLSQLSSLSASLSDKMAQCDDELAQLRAREKELAIYRSSLEEQYVQCQSISAPIRRLPAEILAEIFAIAVVTAPEFETIKEETSSTSVALHLLSNAPIRTVSQVCYRWSIIALGTPSLWTELVLSFALWRTPSSTEKAMTFLETTLRRSANCPLRILFVNITESPSHVPALELLAKHSARWLVVRFTGPATDLQVLSGATTRSNLPLLERLTVLPVGNLVEPVLLFANAPRLADVALIGGVNSRISLPDRNNLSTISYLSLASTDIAAVITAISSLSEANRLHLQFYLDDWTSNRSHTLDLALTPTSSNVGHLSIKLVGEFFRHHCQKALSSIFTALTLPSLSSLSFYSEKYPRFPLVWPQPQFLGLSERSGFQTTLTSLSLSHVNISQAQLLQLLPALPALTSLELADHERINGRGANVRLIADPLFAALTVRINNNFNSDLNSNSDAGCSPHRLVPNLHTLTLHSRLQFDDRVLMEMILSRVRVGRRFTCSLGLLLNWDLTEARGRAVDAVVLGRLKELVSEGDLVLSLPVGWK</sequence>
<dbReference type="Proteomes" id="UP001362999">
    <property type="component" value="Unassembled WGS sequence"/>
</dbReference>
<dbReference type="InterPro" id="IPR036047">
    <property type="entry name" value="F-box-like_dom_sf"/>
</dbReference>
<dbReference type="EMBL" id="JAWWNJ010000037">
    <property type="protein sequence ID" value="KAK7022556.1"/>
    <property type="molecule type" value="Genomic_DNA"/>
</dbReference>
<accession>A0AAW0BA72</accession>
<proteinExistence type="predicted"/>
<evidence type="ECO:0000313" key="1">
    <source>
        <dbReference type="EMBL" id="KAK7022556.1"/>
    </source>
</evidence>
<dbReference type="SUPFAM" id="SSF81383">
    <property type="entry name" value="F-box domain"/>
    <property type="match status" value="1"/>
</dbReference>
<comment type="caution">
    <text evidence="1">The sequence shown here is derived from an EMBL/GenBank/DDBJ whole genome shotgun (WGS) entry which is preliminary data.</text>
</comment>
<dbReference type="AlphaFoldDB" id="A0AAW0BA72"/>
<gene>
    <name evidence="1" type="ORF">R3P38DRAFT_2961319</name>
</gene>
<name>A0AAW0BA72_9AGAR</name>